<protein>
    <submittedName>
        <fullName evidence="3">ATPase F0F1</fullName>
    </submittedName>
</protein>
<gene>
    <name evidence="3" type="ORF">CWI75_11745</name>
</gene>
<name>A0A2N5Y215_9GAMM</name>
<evidence type="ECO:0000313" key="3">
    <source>
        <dbReference type="EMBL" id="PLW82427.1"/>
    </source>
</evidence>
<proteinExistence type="predicted"/>
<dbReference type="InterPro" id="IPR011744">
    <property type="entry name" value="ATPase_gene1"/>
</dbReference>
<dbReference type="RefSeq" id="WP_101521679.1">
    <property type="nucleotide sequence ID" value="NZ_PKLZ01000008.1"/>
</dbReference>
<feature type="transmembrane region" description="Helical" evidence="2">
    <location>
        <begin position="79"/>
        <end position="97"/>
    </location>
</feature>
<evidence type="ECO:0000256" key="1">
    <source>
        <dbReference type="SAM" id="MobiDB-lite"/>
    </source>
</evidence>
<dbReference type="AlphaFoldDB" id="A0A2N5Y215"/>
<keyword evidence="2" id="KW-1133">Transmembrane helix</keyword>
<feature type="transmembrane region" description="Helical" evidence="2">
    <location>
        <begin position="38"/>
        <end position="67"/>
    </location>
</feature>
<evidence type="ECO:0000256" key="2">
    <source>
        <dbReference type="SAM" id="Phobius"/>
    </source>
</evidence>
<feature type="compositionally biased region" description="Basic residues" evidence="1">
    <location>
        <begin position="21"/>
        <end position="30"/>
    </location>
</feature>
<comment type="caution">
    <text evidence="3">The sequence shown here is derived from an EMBL/GenBank/DDBJ whole genome shotgun (WGS) entry which is preliminary data.</text>
</comment>
<dbReference type="EMBL" id="PKLZ01000008">
    <property type="protein sequence ID" value="PLW82427.1"/>
    <property type="molecule type" value="Genomic_DNA"/>
</dbReference>
<feature type="compositionally biased region" description="Basic and acidic residues" evidence="1">
    <location>
        <begin position="1"/>
        <end position="17"/>
    </location>
</feature>
<dbReference type="Proteomes" id="UP000234845">
    <property type="component" value="Unassembled WGS sequence"/>
</dbReference>
<dbReference type="Pfam" id="PF09527">
    <property type="entry name" value="ATPase_gene1"/>
    <property type="match status" value="1"/>
</dbReference>
<accession>A0A2N5Y215</accession>
<dbReference type="NCBIfam" id="TIGR02230">
    <property type="entry name" value="ATPase_gene1"/>
    <property type="match status" value="1"/>
</dbReference>
<dbReference type="InterPro" id="IPR032820">
    <property type="entry name" value="ATPase_put"/>
</dbReference>
<keyword evidence="4" id="KW-1185">Reference proteome</keyword>
<evidence type="ECO:0000313" key="4">
    <source>
        <dbReference type="Proteomes" id="UP000234845"/>
    </source>
</evidence>
<feature type="region of interest" description="Disordered" evidence="1">
    <location>
        <begin position="1"/>
        <end position="30"/>
    </location>
</feature>
<organism evidence="3 4">
    <name type="scientific">Kineobactrum sediminis</name>
    <dbReference type="NCBI Taxonomy" id="1905677"/>
    <lineage>
        <taxon>Bacteria</taxon>
        <taxon>Pseudomonadati</taxon>
        <taxon>Pseudomonadota</taxon>
        <taxon>Gammaproteobacteria</taxon>
        <taxon>Cellvibrionales</taxon>
        <taxon>Halieaceae</taxon>
        <taxon>Kineobactrum</taxon>
    </lineage>
</organism>
<keyword evidence="2" id="KW-0472">Membrane</keyword>
<reference evidence="4" key="1">
    <citation type="submission" date="2017-11" db="EMBL/GenBank/DDBJ databases">
        <title>The draft genome sequence of Chromatocurvus sp. F02.</title>
        <authorList>
            <person name="Du Z.-J."/>
            <person name="Chang Y.-Q."/>
        </authorList>
    </citation>
    <scope>NUCLEOTIDE SEQUENCE [LARGE SCALE GENOMIC DNA]</scope>
    <source>
        <strain evidence="4">F02</strain>
    </source>
</reference>
<sequence>MVEPKRPQDSGKKKQELSNKIGKRAAQKLRGRTRRKNAAWFGLGMFGLVGWSVAIPTLMGIALGLWLDRRWPGEVSWTLTFLIIGVALGCLNAWYWIRQESRRE</sequence>
<dbReference type="OrthoDB" id="466056at2"/>
<keyword evidence="2" id="KW-0812">Transmembrane</keyword>